<protein>
    <submittedName>
        <fullName evidence="2">Group II intron reverse transcriptase/maturase</fullName>
        <ecNumber evidence="2">2.7.7.49</ecNumber>
    </submittedName>
</protein>
<dbReference type="AlphaFoldDB" id="A0A5R9EW78"/>
<feature type="domain" description="Reverse transcriptase" evidence="1">
    <location>
        <begin position="55"/>
        <end position="282"/>
    </location>
</feature>
<evidence type="ECO:0000259" key="1">
    <source>
        <dbReference type="PROSITE" id="PS50878"/>
    </source>
</evidence>
<accession>A0A5R9EW78</accession>
<dbReference type="NCBIfam" id="TIGR04416">
    <property type="entry name" value="group_II_RT_mat"/>
    <property type="match status" value="1"/>
</dbReference>
<comment type="caution">
    <text evidence="2">The sequence shown here is derived from an EMBL/GenBank/DDBJ whole genome shotgun (WGS) entry which is preliminary data.</text>
</comment>
<dbReference type="Proteomes" id="UP000308230">
    <property type="component" value="Unassembled WGS sequence"/>
</dbReference>
<dbReference type="PANTHER" id="PTHR34047:SF8">
    <property type="entry name" value="PROTEIN YKFC"/>
    <property type="match status" value="1"/>
</dbReference>
<dbReference type="RefSeq" id="WP_138129710.1">
    <property type="nucleotide sequence ID" value="NZ_SWLG01000043.1"/>
</dbReference>
<name>A0A5R9EW78_9BACL</name>
<dbReference type="GO" id="GO:0003964">
    <property type="term" value="F:RNA-directed DNA polymerase activity"/>
    <property type="evidence" value="ECO:0007669"/>
    <property type="project" value="UniProtKB-KW"/>
</dbReference>
<dbReference type="SUPFAM" id="SSF56672">
    <property type="entry name" value="DNA/RNA polymerases"/>
    <property type="match status" value="1"/>
</dbReference>
<organism evidence="2 3">
    <name type="scientific">Exobacillus caeni</name>
    <dbReference type="NCBI Taxonomy" id="2574798"/>
    <lineage>
        <taxon>Bacteria</taxon>
        <taxon>Bacillati</taxon>
        <taxon>Bacillota</taxon>
        <taxon>Bacilli</taxon>
        <taxon>Bacillales</taxon>
        <taxon>Guptibacillaceae</taxon>
        <taxon>Exobacillus</taxon>
    </lineage>
</organism>
<gene>
    <name evidence="2" type="primary">ltrA</name>
    <name evidence="2" type="ORF">FCL54_23470</name>
</gene>
<dbReference type="Pfam" id="PF08388">
    <property type="entry name" value="GIIM"/>
    <property type="match status" value="1"/>
</dbReference>
<dbReference type="InterPro" id="IPR043502">
    <property type="entry name" value="DNA/RNA_pol_sf"/>
</dbReference>
<evidence type="ECO:0000313" key="3">
    <source>
        <dbReference type="Proteomes" id="UP000308230"/>
    </source>
</evidence>
<dbReference type="PANTHER" id="PTHR34047">
    <property type="entry name" value="NUCLEAR INTRON MATURASE 1, MITOCHONDRIAL-RELATED"/>
    <property type="match status" value="1"/>
</dbReference>
<proteinExistence type="predicted"/>
<evidence type="ECO:0000313" key="2">
    <source>
        <dbReference type="EMBL" id="TLS34889.1"/>
    </source>
</evidence>
<keyword evidence="2" id="KW-0548">Nucleotidyltransferase</keyword>
<dbReference type="InterPro" id="IPR030931">
    <property type="entry name" value="Group_II_RT_mat"/>
</dbReference>
<keyword evidence="3" id="KW-1185">Reference proteome</keyword>
<dbReference type="EMBL" id="SWLG01000043">
    <property type="protein sequence ID" value="TLS34889.1"/>
    <property type="molecule type" value="Genomic_DNA"/>
</dbReference>
<sequence>MKPTRKYYSIIDKVYDRKNLEEAWKKVKANKGSAGIDGETINWFEMNRNQNLYEIQRFLREKRYHPTPSLRKYISKSNGKQRPLGIPIIRDRIVQQAVRQMIEPLFDRGFYPHSYGFRKGHSQHQALETIKKAKRAGYEYVVDLDIQAYFDTIPHSKLMRKVKEKIADGRVLDLLEGWLKAGIMEDGQFHETEEGSPQGGVISPLLANIYLDDFDWKMREAGYPVVRFADDAVIMCKTERQSHKAYQLAREILEDELNLTMHPEKTKVVDFDEGFHFLGFDFWKDYLLLPEKRMRKVKKDIRYLTRRHQGKNVREVIKRLNQTIRGFGNYFGIGNTKEKFKKLDSWIRMRLRAYIRKKKSTVSNRLIPTYIFDRLGLVSLVDLLTNRS</sequence>
<dbReference type="CDD" id="cd01651">
    <property type="entry name" value="RT_G2_intron"/>
    <property type="match status" value="1"/>
</dbReference>
<dbReference type="Pfam" id="PF00078">
    <property type="entry name" value="RVT_1"/>
    <property type="match status" value="1"/>
</dbReference>
<keyword evidence="2" id="KW-0695">RNA-directed DNA polymerase</keyword>
<dbReference type="InterPro" id="IPR013597">
    <property type="entry name" value="Mat_intron_G2"/>
</dbReference>
<dbReference type="EC" id="2.7.7.49" evidence="2"/>
<dbReference type="InterPro" id="IPR051083">
    <property type="entry name" value="GrpII_Intron_Splice-Mob/Def"/>
</dbReference>
<keyword evidence="2" id="KW-0808">Transferase</keyword>
<reference evidence="2 3" key="1">
    <citation type="submission" date="2019-04" db="EMBL/GenBank/DDBJ databases">
        <title>Bacillus caeni sp. nov., a bacterium isolated from mangrove sediment.</title>
        <authorList>
            <person name="Huang H."/>
            <person name="Mo K."/>
            <person name="Hu Y."/>
        </authorList>
    </citation>
    <scope>NUCLEOTIDE SEQUENCE [LARGE SCALE GENOMIC DNA]</scope>
    <source>
        <strain evidence="2 3">HB172195</strain>
    </source>
</reference>
<dbReference type="PROSITE" id="PS50878">
    <property type="entry name" value="RT_POL"/>
    <property type="match status" value="1"/>
</dbReference>
<dbReference type="OrthoDB" id="9793236at2"/>
<dbReference type="InterPro" id="IPR000477">
    <property type="entry name" value="RT_dom"/>
</dbReference>